<feature type="domain" description="Ig-like" evidence="7">
    <location>
        <begin position="567"/>
        <end position="650"/>
    </location>
</feature>
<protein>
    <recommendedName>
        <fullName evidence="7">Ig-like domain-containing protein</fullName>
    </recommendedName>
</protein>
<evidence type="ECO:0000256" key="5">
    <source>
        <dbReference type="ARBA" id="ARBA00023242"/>
    </source>
</evidence>
<name>A0A4Q2D202_9AGAR</name>
<evidence type="ECO:0000256" key="2">
    <source>
        <dbReference type="ARBA" id="ARBA00022723"/>
    </source>
</evidence>
<feature type="region of interest" description="Disordered" evidence="6">
    <location>
        <begin position="85"/>
        <end position="135"/>
    </location>
</feature>
<feature type="compositionally biased region" description="Polar residues" evidence="6">
    <location>
        <begin position="85"/>
        <end position="112"/>
    </location>
</feature>
<dbReference type="STRING" id="2316362.A0A4Q2D202"/>
<proteinExistence type="predicted"/>
<evidence type="ECO:0000256" key="4">
    <source>
        <dbReference type="ARBA" id="ARBA00022833"/>
    </source>
</evidence>
<feature type="compositionally biased region" description="Polar residues" evidence="6">
    <location>
        <begin position="568"/>
        <end position="587"/>
    </location>
</feature>
<comment type="subcellular location">
    <subcellularLocation>
        <location evidence="1">Nucleus</location>
    </subcellularLocation>
</comment>
<sequence>MHSISLSNPVAPLPPSPAPYPWAPQSYWHPYAPSPVPSAFHSLAYPAGQSQQCLTFHNTHPSAYEQQPSQSEPPAFRIALGNATTATLNSPANTPAETSGTKHSRKGGQSTANKKRNTRTATTAPVTSPPIPTPSVSVIPGIGPIDPSLAQTGKDALHPALGRLQNDLGSLLQEESPGLLTNASDICELIAESFKKEYTKMVAEISNSLGRVAFTSDIWSRHNLQSYMVVTAHYLIKSPTGHLTLRSRLVAFRHIQGSHAGSNIGQVFINILKEIGCLHKVSTITLDNASNNNTSMEEICDKLRALGIPFDAAGNHIRCFPHIINLVVKAGLGLLTQLGFFDEDLSLDDAFAALAQNPTYAGLLQTDVIKLARQAIQKFFQPEKYKGHVETYSMSDSQFAVLNDVRRFLQIFHVVQEVVSAEKTPTLSFILPMYEKLLTMLENLKSQLPELSIAITASQTKLREYLMLSRKTKAYAAAMVINPTMKFEWLKAQWSAEEYEIARRSIFDALLQYQTALRQEGRIVTTPAAPLPPARRLTKMPSASNAARAQASGLARFSSLARSLSSPAVTAGSSNTPAGNEAPNSNETPEELECRLLAEDKKAVEDEIAKWEKDGTIKDDDPEMEDFDLLRFWQLCKPTSEDKPSARCYV</sequence>
<dbReference type="AlphaFoldDB" id="A0A4Q2D202"/>
<dbReference type="InterPro" id="IPR052035">
    <property type="entry name" value="ZnF_BED_domain_contain"/>
</dbReference>
<dbReference type="InterPro" id="IPR012337">
    <property type="entry name" value="RNaseH-like_sf"/>
</dbReference>
<evidence type="ECO:0000256" key="6">
    <source>
        <dbReference type="SAM" id="MobiDB-lite"/>
    </source>
</evidence>
<keyword evidence="4" id="KW-0862">Zinc</keyword>
<dbReference type="OrthoDB" id="2790258at2759"/>
<dbReference type="SUPFAM" id="SSF53098">
    <property type="entry name" value="Ribonuclease H-like"/>
    <property type="match status" value="1"/>
</dbReference>
<evidence type="ECO:0000259" key="7">
    <source>
        <dbReference type="PROSITE" id="PS50835"/>
    </source>
</evidence>
<dbReference type="EMBL" id="SDEE01000972">
    <property type="protein sequence ID" value="RXW13240.1"/>
    <property type="molecule type" value="Genomic_DNA"/>
</dbReference>
<feature type="region of interest" description="Disordered" evidence="6">
    <location>
        <begin position="1"/>
        <end position="24"/>
    </location>
</feature>
<evidence type="ECO:0000313" key="9">
    <source>
        <dbReference type="Proteomes" id="UP000290288"/>
    </source>
</evidence>
<feature type="compositionally biased region" description="Pro residues" evidence="6">
    <location>
        <begin position="11"/>
        <end position="22"/>
    </location>
</feature>
<evidence type="ECO:0000256" key="3">
    <source>
        <dbReference type="ARBA" id="ARBA00022771"/>
    </source>
</evidence>
<dbReference type="PANTHER" id="PTHR46481:SF10">
    <property type="entry name" value="ZINC FINGER BED DOMAIN-CONTAINING PROTEIN 39"/>
    <property type="match status" value="1"/>
</dbReference>
<dbReference type="PROSITE" id="PS50835">
    <property type="entry name" value="IG_LIKE"/>
    <property type="match status" value="1"/>
</dbReference>
<evidence type="ECO:0000313" key="8">
    <source>
        <dbReference type="EMBL" id="RXW13240.1"/>
    </source>
</evidence>
<dbReference type="PANTHER" id="PTHR46481">
    <property type="entry name" value="ZINC FINGER BED DOMAIN-CONTAINING PROTEIN 4"/>
    <property type="match status" value="1"/>
</dbReference>
<keyword evidence="3" id="KW-0863">Zinc-finger</keyword>
<comment type="caution">
    <text evidence="8">The sequence shown here is derived from an EMBL/GenBank/DDBJ whole genome shotgun (WGS) entry which is preliminary data.</text>
</comment>
<dbReference type="GO" id="GO:0008270">
    <property type="term" value="F:zinc ion binding"/>
    <property type="evidence" value="ECO:0007669"/>
    <property type="project" value="UniProtKB-KW"/>
</dbReference>
<reference evidence="8 9" key="1">
    <citation type="submission" date="2019-01" db="EMBL/GenBank/DDBJ databases">
        <title>Draft genome sequence of Psathyrella aberdarensis IHI B618.</title>
        <authorList>
            <person name="Buettner E."/>
            <person name="Kellner H."/>
        </authorList>
    </citation>
    <scope>NUCLEOTIDE SEQUENCE [LARGE SCALE GENOMIC DNA]</scope>
    <source>
        <strain evidence="8 9">IHI B618</strain>
    </source>
</reference>
<keyword evidence="5" id="KW-0539">Nucleus</keyword>
<keyword evidence="2" id="KW-0479">Metal-binding</keyword>
<accession>A0A4Q2D202</accession>
<feature type="region of interest" description="Disordered" evidence="6">
    <location>
        <begin position="568"/>
        <end position="590"/>
    </location>
</feature>
<dbReference type="InterPro" id="IPR007110">
    <property type="entry name" value="Ig-like_dom"/>
</dbReference>
<gene>
    <name evidence="8" type="ORF">EST38_g12613</name>
</gene>
<evidence type="ECO:0000256" key="1">
    <source>
        <dbReference type="ARBA" id="ARBA00004123"/>
    </source>
</evidence>
<dbReference type="GO" id="GO:0005634">
    <property type="term" value="C:nucleus"/>
    <property type="evidence" value="ECO:0007669"/>
    <property type="project" value="UniProtKB-SubCell"/>
</dbReference>
<keyword evidence="9" id="KW-1185">Reference proteome</keyword>
<dbReference type="Proteomes" id="UP000290288">
    <property type="component" value="Unassembled WGS sequence"/>
</dbReference>
<organism evidence="8 9">
    <name type="scientific">Candolleomyces aberdarensis</name>
    <dbReference type="NCBI Taxonomy" id="2316362"/>
    <lineage>
        <taxon>Eukaryota</taxon>
        <taxon>Fungi</taxon>
        <taxon>Dikarya</taxon>
        <taxon>Basidiomycota</taxon>
        <taxon>Agaricomycotina</taxon>
        <taxon>Agaricomycetes</taxon>
        <taxon>Agaricomycetidae</taxon>
        <taxon>Agaricales</taxon>
        <taxon>Agaricineae</taxon>
        <taxon>Psathyrellaceae</taxon>
        <taxon>Candolleomyces</taxon>
    </lineage>
</organism>